<organism evidence="2 3">
    <name type="scientific">Armillaria gallica</name>
    <name type="common">Bulbous honey fungus</name>
    <name type="synonym">Armillaria bulbosa</name>
    <dbReference type="NCBI Taxonomy" id="47427"/>
    <lineage>
        <taxon>Eukaryota</taxon>
        <taxon>Fungi</taxon>
        <taxon>Dikarya</taxon>
        <taxon>Basidiomycota</taxon>
        <taxon>Agaricomycotina</taxon>
        <taxon>Agaricomycetes</taxon>
        <taxon>Agaricomycetidae</taxon>
        <taxon>Agaricales</taxon>
        <taxon>Marasmiineae</taxon>
        <taxon>Physalacriaceae</taxon>
        <taxon>Armillaria</taxon>
    </lineage>
</organism>
<evidence type="ECO:0000313" key="2">
    <source>
        <dbReference type="EMBL" id="PBK91297.1"/>
    </source>
</evidence>
<proteinExistence type="predicted"/>
<reference evidence="2" key="2">
    <citation type="journal article" date="2017" name="Nat. Ecol. Evol.">
        <title>Lineage-specific genetic innovations streamline the genomes of Armillaria species to pathogenesis.</title>
        <authorList>
            <consortium name="DOE Joint Genome Institute"/>
            <person name="Sipos G."/>
            <person name="Prasanna A.N."/>
            <person name="Walter M.C."/>
            <person name="O'Connor E."/>
            <person name="Balint B."/>
            <person name="Krizsan K."/>
            <person name="Kiss B."/>
            <person name="Hess J."/>
            <person name="Varga T."/>
            <person name="Slot J."/>
            <person name="Riley R."/>
            <person name="Boka B."/>
            <person name="Rigling D."/>
            <person name="Barry K."/>
            <person name="Lee J."/>
            <person name="Mihaltcheva S."/>
            <person name="LaButti K."/>
            <person name="Lipzen A."/>
            <person name="Waldron R."/>
            <person name="Moloney N.M."/>
            <person name="Sperisen C."/>
            <person name="Kredics L."/>
            <person name="Vagvolgyi C."/>
            <person name="Patrignani A."/>
            <person name="Fitzpatrick D."/>
            <person name="Nagy I."/>
            <person name="Doyle S."/>
            <person name="Anderson J."/>
            <person name="Grigoriev I.V."/>
            <person name="Guldener U."/>
            <person name="Munsterkotter M."/>
            <person name="Nagy L.G."/>
        </authorList>
    </citation>
    <scope>NUCLEOTIDE SEQUENCE [LARGE SCALE GENOMIC DNA]</scope>
    <source>
        <strain evidence="2">Ar21-2</strain>
    </source>
</reference>
<sequence length="257" mass="29320">MLQLFWEDSDVGSDEGYSPLPCVWVRRSFIVRERRGGFAPTYQANPTAALDILVLWYGVDLYRHYGKTEFNCACTTFKSVCGASNEALLLRGTALAVAIRSSVRFTRTEEKTKAQPEPFLEQAEQNDAWWRTVFSRIGSRDGKRRGDGCTPDELDYARWRILHCESPVAGKMDAVSIETHGDSRRALVILGRPSDFEFIWFQACGYEAMKRDARKDLPKRMSLQLEGWLRVDQGTMRTEEKFKSLRVAANIGTRKST</sequence>
<dbReference type="InParanoid" id="A0A2H3DQD6"/>
<name>A0A2H3DQD6_ARMGA</name>
<dbReference type="EMBL" id="KZ293661">
    <property type="protein sequence ID" value="PBK91297.1"/>
    <property type="molecule type" value="Genomic_DNA"/>
</dbReference>
<keyword evidence="3" id="KW-1185">Reference proteome</keyword>
<evidence type="ECO:0000313" key="3">
    <source>
        <dbReference type="Proteomes" id="UP000217790"/>
    </source>
</evidence>
<dbReference type="AlphaFoldDB" id="A0A2H3DQD6"/>
<accession>A0A2H3DQD6</accession>
<reference evidence="3" key="1">
    <citation type="journal article" date="2017" name="Nat. Ecol. Evol.">
        <title>Genome expansion and lineage-specific genetic innovations in the forest pathogenic fungi Armillaria.</title>
        <authorList>
            <person name="Sipos G."/>
            <person name="Prasanna A.N."/>
            <person name="Walter M.C."/>
            <person name="O'Connor E."/>
            <person name="Balint B."/>
            <person name="Krizsan K."/>
            <person name="Kiss B."/>
            <person name="Hess J."/>
            <person name="Varga T."/>
            <person name="Slot J."/>
            <person name="Riley R."/>
            <person name="Boka B."/>
            <person name="Rigling D."/>
            <person name="Barry K."/>
            <person name="Lee J."/>
            <person name="Mihaltcheva S."/>
            <person name="LaButti K."/>
            <person name="Lipzen A."/>
            <person name="Waldron R."/>
            <person name="Moloney N.M."/>
            <person name="Sperisen C."/>
            <person name="Kredics L."/>
            <person name="Vagvoelgyi C."/>
            <person name="Patrignani A."/>
            <person name="Fitzpatrick D."/>
            <person name="Nagy I."/>
            <person name="Doyle S."/>
            <person name="Anderson J.B."/>
            <person name="Grigoriev I.V."/>
            <person name="Gueldener U."/>
            <person name="Muensterkoetter M."/>
            <person name="Nagy L.G."/>
        </authorList>
    </citation>
    <scope>NUCLEOTIDE SEQUENCE [LARGE SCALE GENOMIC DNA]</scope>
    <source>
        <strain evidence="3">Ar21-2</strain>
    </source>
</reference>
<evidence type="ECO:0000313" key="1">
    <source>
        <dbReference type="EMBL" id="PBK81808.1"/>
    </source>
</evidence>
<dbReference type="Proteomes" id="UP000217790">
    <property type="component" value="Unassembled WGS sequence"/>
</dbReference>
<protein>
    <submittedName>
        <fullName evidence="2">Uncharacterized protein</fullName>
    </submittedName>
</protein>
<gene>
    <name evidence="2" type="ORF">ARMGADRAFT_1031518</name>
    <name evidence="1" type="ORF">ARMGADRAFT_1039019</name>
</gene>
<dbReference type="EMBL" id="KZ293724">
    <property type="protein sequence ID" value="PBK81808.1"/>
    <property type="molecule type" value="Genomic_DNA"/>
</dbReference>